<dbReference type="RefSeq" id="WP_380890375.1">
    <property type="nucleotide sequence ID" value="NZ_JBHUDY010000002.1"/>
</dbReference>
<name>A0ABW4I6K9_9SPHN</name>
<proteinExistence type="predicted"/>
<accession>A0ABW4I6K9</accession>
<protein>
    <submittedName>
        <fullName evidence="1">Uncharacterized protein</fullName>
    </submittedName>
</protein>
<organism evidence="1 2">
    <name type="scientific">Sphingomonas tabacisoli</name>
    <dbReference type="NCBI Taxonomy" id="2249466"/>
    <lineage>
        <taxon>Bacteria</taxon>
        <taxon>Pseudomonadati</taxon>
        <taxon>Pseudomonadota</taxon>
        <taxon>Alphaproteobacteria</taxon>
        <taxon>Sphingomonadales</taxon>
        <taxon>Sphingomonadaceae</taxon>
        <taxon>Sphingomonas</taxon>
    </lineage>
</organism>
<keyword evidence="2" id="KW-1185">Reference proteome</keyword>
<evidence type="ECO:0000313" key="1">
    <source>
        <dbReference type="EMBL" id="MFD1612857.1"/>
    </source>
</evidence>
<comment type="caution">
    <text evidence="1">The sequence shown here is derived from an EMBL/GenBank/DDBJ whole genome shotgun (WGS) entry which is preliminary data.</text>
</comment>
<evidence type="ECO:0000313" key="2">
    <source>
        <dbReference type="Proteomes" id="UP001597115"/>
    </source>
</evidence>
<sequence>MRALLRRVAFTKAARGQPGRLPDVIYLGYDDRDNVSSMRSAMLARLERGALDTL</sequence>
<gene>
    <name evidence="1" type="ORF">ACFSCW_13705</name>
</gene>
<reference evidence="2" key="1">
    <citation type="journal article" date="2019" name="Int. J. Syst. Evol. Microbiol.">
        <title>The Global Catalogue of Microorganisms (GCM) 10K type strain sequencing project: providing services to taxonomists for standard genome sequencing and annotation.</title>
        <authorList>
            <consortium name="The Broad Institute Genomics Platform"/>
            <consortium name="The Broad Institute Genome Sequencing Center for Infectious Disease"/>
            <person name="Wu L."/>
            <person name="Ma J."/>
        </authorList>
    </citation>
    <scope>NUCLEOTIDE SEQUENCE [LARGE SCALE GENOMIC DNA]</scope>
    <source>
        <strain evidence="2">CGMCC 1.16275</strain>
    </source>
</reference>
<dbReference type="Proteomes" id="UP001597115">
    <property type="component" value="Unassembled WGS sequence"/>
</dbReference>
<dbReference type="EMBL" id="JBHUDY010000002">
    <property type="protein sequence ID" value="MFD1612857.1"/>
    <property type="molecule type" value="Genomic_DNA"/>
</dbReference>